<dbReference type="InterPro" id="IPR003313">
    <property type="entry name" value="AraC-bd"/>
</dbReference>
<dbReference type="SUPFAM" id="SSF51182">
    <property type="entry name" value="RmlC-like cupins"/>
    <property type="match status" value="1"/>
</dbReference>
<dbReference type="GO" id="GO:0043565">
    <property type="term" value="F:sequence-specific DNA binding"/>
    <property type="evidence" value="ECO:0007669"/>
    <property type="project" value="InterPro"/>
</dbReference>
<comment type="caution">
    <text evidence="6">The sequence shown here is derived from an EMBL/GenBank/DDBJ whole genome shotgun (WGS) entry which is preliminary data.</text>
</comment>
<gene>
    <name evidence="6" type="ORF">HLH44_21260</name>
</gene>
<dbReference type="PANTHER" id="PTHR11019">
    <property type="entry name" value="HTH-TYPE TRANSCRIPTIONAL REGULATOR NIMR"/>
    <property type="match status" value="1"/>
</dbReference>
<feature type="domain" description="HTH araC/xylS-type" evidence="5">
    <location>
        <begin position="225"/>
        <end position="322"/>
    </location>
</feature>
<dbReference type="GO" id="GO:0003700">
    <property type="term" value="F:DNA-binding transcription factor activity"/>
    <property type="evidence" value="ECO:0007669"/>
    <property type="project" value="InterPro"/>
</dbReference>
<name>A0A7W4PJH6_9PROT</name>
<evidence type="ECO:0000256" key="1">
    <source>
        <dbReference type="ARBA" id="ARBA00022491"/>
    </source>
</evidence>
<keyword evidence="1" id="KW-0678">Repressor</keyword>
<dbReference type="EMBL" id="JABEQP010000042">
    <property type="protein sequence ID" value="MBB2199915.1"/>
    <property type="molecule type" value="Genomic_DNA"/>
</dbReference>
<dbReference type="SMART" id="SM00342">
    <property type="entry name" value="HTH_ARAC"/>
    <property type="match status" value="1"/>
</dbReference>
<dbReference type="PANTHER" id="PTHR11019:SF199">
    <property type="entry name" value="HTH-TYPE TRANSCRIPTIONAL REGULATOR NIMR"/>
    <property type="match status" value="1"/>
</dbReference>
<dbReference type="PROSITE" id="PS01124">
    <property type="entry name" value="HTH_ARAC_FAMILY_2"/>
    <property type="match status" value="1"/>
</dbReference>
<sequence>MRAVNGLGFPVQRVQGLGDAWCDERVHGISFSWSCRKDRKNYEWRHYEGWTNCYRIRTVPILSYPHKENEWIEPDDIDRPVVTFGGITAAATSFELDLHHHRKGQILLVQRGALSCEMERGLWIVPPRSAVWIPGGTPHSIRASGIMEGYCAFVDPVADARLPKHCCAVSVTPLLRELLIRAAHLPAFYEEGGAASRLLTVLLDEFASAERDDLHLPMPGDSRLRRIADLMMASPGDRVTLDIWAKRTGMSERSLARLTARETGMSFGSWRQQLMVMLAVGRLAEGVAIQQVAADLGYESVPSFVTMFRKTLGAAPGRYMAARQAG</sequence>
<dbReference type="SUPFAM" id="SSF46689">
    <property type="entry name" value="Homeodomain-like"/>
    <property type="match status" value="1"/>
</dbReference>
<evidence type="ECO:0000313" key="7">
    <source>
        <dbReference type="Proteomes" id="UP000530320"/>
    </source>
</evidence>
<organism evidence="6 7">
    <name type="scientific">Gluconacetobacter dulcium</name>
    <dbReference type="NCBI Taxonomy" id="2729096"/>
    <lineage>
        <taxon>Bacteria</taxon>
        <taxon>Pseudomonadati</taxon>
        <taxon>Pseudomonadota</taxon>
        <taxon>Alphaproteobacteria</taxon>
        <taxon>Acetobacterales</taxon>
        <taxon>Acetobacteraceae</taxon>
        <taxon>Gluconacetobacter</taxon>
    </lineage>
</organism>
<dbReference type="AlphaFoldDB" id="A0A7W4PJH6"/>
<evidence type="ECO:0000256" key="4">
    <source>
        <dbReference type="ARBA" id="ARBA00023163"/>
    </source>
</evidence>
<accession>A0A7W4PJH6</accession>
<dbReference type="InterPro" id="IPR018060">
    <property type="entry name" value="HTH_AraC"/>
</dbReference>
<dbReference type="FunFam" id="1.10.10.60:FF:000132">
    <property type="entry name" value="AraC family transcriptional regulator"/>
    <property type="match status" value="1"/>
</dbReference>
<dbReference type="InterPro" id="IPR011051">
    <property type="entry name" value="RmlC_Cupin_sf"/>
</dbReference>
<dbReference type="InterPro" id="IPR014710">
    <property type="entry name" value="RmlC-like_jellyroll"/>
</dbReference>
<keyword evidence="4" id="KW-0804">Transcription</keyword>
<protein>
    <submittedName>
        <fullName evidence="6">Helix-turn-helix transcriptional regulator</fullName>
    </submittedName>
</protein>
<reference evidence="6 7" key="1">
    <citation type="submission" date="2020-04" db="EMBL/GenBank/DDBJ databases">
        <title>Description of novel Gluconacetobacter.</title>
        <authorList>
            <person name="Sombolestani A."/>
        </authorList>
    </citation>
    <scope>NUCLEOTIDE SEQUENCE [LARGE SCALE GENOMIC DNA]</scope>
    <source>
        <strain evidence="6 7">LMG 22058</strain>
    </source>
</reference>
<evidence type="ECO:0000256" key="2">
    <source>
        <dbReference type="ARBA" id="ARBA00023015"/>
    </source>
</evidence>
<keyword evidence="3" id="KW-0238">DNA-binding</keyword>
<dbReference type="Proteomes" id="UP000530320">
    <property type="component" value="Unassembled WGS sequence"/>
</dbReference>
<dbReference type="InterPro" id="IPR009057">
    <property type="entry name" value="Homeodomain-like_sf"/>
</dbReference>
<dbReference type="Gene3D" id="1.10.10.60">
    <property type="entry name" value="Homeodomain-like"/>
    <property type="match status" value="1"/>
</dbReference>
<dbReference type="Pfam" id="PF02311">
    <property type="entry name" value="AraC_binding"/>
    <property type="match status" value="1"/>
</dbReference>
<dbReference type="Pfam" id="PF12833">
    <property type="entry name" value="HTH_18"/>
    <property type="match status" value="1"/>
</dbReference>
<dbReference type="Gene3D" id="2.60.120.10">
    <property type="entry name" value="Jelly Rolls"/>
    <property type="match status" value="1"/>
</dbReference>
<dbReference type="CDD" id="cd06124">
    <property type="entry name" value="cupin_NimR-like_N"/>
    <property type="match status" value="1"/>
</dbReference>
<proteinExistence type="predicted"/>
<keyword evidence="2" id="KW-0805">Transcription regulation</keyword>
<evidence type="ECO:0000256" key="3">
    <source>
        <dbReference type="ARBA" id="ARBA00023125"/>
    </source>
</evidence>
<evidence type="ECO:0000259" key="5">
    <source>
        <dbReference type="PROSITE" id="PS01124"/>
    </source>
</evidence>
<evidence type="ECO:0000313" key="6">
    <source>
        <dbReference type="EMBL" id="MBB2199915.1"/>
    </source>
</evidence>